<protein>
    <recommendedName>
        <fullName evidence="3">SMP-30/Gluconolactonase/LRE-like region domain-containing protein</fullName>
    </recommendedName>
</protein>
<dbReference type="Proteomes" id="UP000271925">
    <property type="component" value="Unassembled WGS sequence"/>
</dbReference>
<evidence type="ECO:0008006" key="3">
    <source>
        <dbReference type="Google" id="ProtNLM"/>
    </source>
</evidence>
<dbReference type="SUPFAM" id="SSF101898">
    <property type="entry name" value="NHL repeat"/>
    <property type="match status" value="1"/>
</dbReference>
<name>A0A3P1BS47_9BACT</name>
<sequence>MSVLNLVPVLAGAGLLLFSCKPSSEDSAIVPTTKNPDQYSYSYSTLTGGKAGLVDGKLADALFNKPGALAIDSKDNLYLVDQGNYAIRVISPDGTVNTLKNNLGKKLDINYSTKGAVIGKDGTLYLAEGTSVAKVTKDGVKTTLSGTTIGLEPGGYKDGKGENARFRTLNGIAFYGDELLVTDTDNQVIRKVTLDGTVTTFAGIANKNGFQEGPVDKATFYYPAGIGLDSKKNVYISQHFGNDIRKISTDGKVQRFTGNGVGGYNDGDSKNASFNSPIGLFVTPAGFLLVADVINSSIRLVSPTGDVTTLYKGKKGLDALDDVVMDSKGNIYFTEPGTNSIGKLTAK</sequence>
<organism evidence="1 2">
    <name type="scientific">Larkinella rosea</name>
    <dbReference type="NCBI Taxonomy" id="2025312"/>
    <lineage>
        <taxon>Bacteria</taxon>
        <taxon>Pseudomonadati</taxon>
        <taxon>Bacteroidota</taxon>
        <taxon>Cytophagia</taxon>
        <taxon>Cytophagales</taxon>
        <taxon>Spirosomataceae</taxon>
        <taxon>Larkinella</taxon>
    </lineage>
</organism>
<evidence type="ECO:0000313" key="1">
    <source>
        <dbReference type="EMBL" id="RRB03921.1"/>
    </source>
</evidence>
<dbReference type="Gene3D" id="2.120.10.30">
    <property type="entry name" value="TolB, C-terminal domain"/>
    <property type="match status" value="3"/>
</dbReference>
<dbReference type="OrthoDB" id="791543at2"/>
<evidence type="ECO:0000313" key="2">
    <source>
        <dbReference type="Proteomes" id="UP000271925"/>
    </source>
</evidence>
<reference evidence="1 2" key="1">
    <citation type="submission" date="2018-11" db="EMBL/GenBank/DDBJ databases">
        <authorList>
            <person name="Zhou Z."/>
            <person name="Wang G."/>
        </authorList>
    </citation>
    <scope>NUCLEOTIDE SEQUENCE [LARGE SCALE GENOMIC DNA]</scope>
    <source>
        <strain evidence="1 2">KCTC52004</strain>
    </source>
</reference>
<dbReference type="PANTHER" id="PTHR13833">
    <property type="match status" value="1"/>
</dbReference>
<dbReference type="AlphaFoldDB" id="A0A3P1BS47"/>
<dbReference type="EMBL" id="RQJO01000008">
    <property type="protein sequence ID" value="RRB03921.1"/>
    <property type="molecule type" value="Genomic_DNA"/>
</dbReference>
<dbReference type="InterPro" id="IPR011042">
    <property type="entry name" value="6-blade_b-propeller_TolB-like"/>
</dbReference>
<keyword evidence="2" id="KW-1185">Reference proteome</keyword>
<accession>A0A3P1BS47</accession>
<gene>
    <name evidence="1" type="ORF">EHT25_10325</name>
</gene>
<comment type="caution">
    <text evidence="1">The sequence shown here is derived from an EMBL/GenBank/DDBJ whole genome shotgun (WGS) entry which is preliminary data.</text>
</comment>
<dbReference type="PANTHER" id="PTHR13833:SF71">
    <property type="entry name" value="NHL DOMAIN-CONTAINING PROTEIN"/>
    <property type="match status" value="1"/>
</dbReference>
<proteinExistence type="predicted"/>
<dbReference type="RefSeq" id="WP_124874131.1">
    <property type="nucleotide sequence ID" value="NZ_RQJO01000008.1"/>
</dbReference>